<evidence type="ECO:0000313" key="2">
    <source>
        <dbReference type="Proteomes" id="UP000095192"/>
    </source>
</evidence>
<comment type="caution">
    <text evidence="1">The sequence shown here is derived from an EMBL/GenBank/DDBJ whole genome shotgun (WGS) entry which is preliminary data.</text>
</comment>
<dbReference type="AlphaFoldDB" id="A0A1D3CS98"/>
<protein>
    <submittedName>
        <fullName evidence="1">Uncharacterized protein</fullName>
    </submittedName>
</protein>
<dbReference type="VEuPathDB" id="ToxoDB:cyc_08336"/>
<reference evidence="1 2" key="1">
    <citation type="journal article" date="2016" name="BMC Genomics">
        <title>Comparative genomics reveals Cyclospora cayetanensis possesses coccidia-like metabolism and invasion components but unique surface antigens.</title>
        <authorList>
            <person name="Liu S."/>
            <person name="Wang L."/>
            <person name="Zheng H."/>
            <person name="Xu Z."/>
            <person name="Roellig D.M."/>
            <person name="Li N."/>
            <person name="Frace M.A."/>
            <person name="Tang K."/>
            <person name="Arrowood M.J."/>
            <person name="Moss D.M."/>
            <person name="Zhang L."/>
            <person name="Feng Y."/>
            <person name="Xiao L."/>
        </authorList>
    </citation>
    <scope>NUCLEOTIDE SEQUENCE [LARGE SCALE GENOMIC DNA]</scope>
    <source>
        <strain evidence="1 2">CHN_HEN01</strain>
    </source>
</reference>
<organism evidence="1 2">
    <name type="scientific">Cyclospora cayetanensis</name>
    <dbReference type="NCBI Taxonomy" id="88456"/>
    <lineage>
        <taxon>Eukaryota</taxon>
        <taxon>Sar</taxon>
        <taxon>Alveolata</taxon>
        <taxon>Apicomplexa</taxon>
        <taxon>Conoidasida</taxon>
        <taxon>Coccidia</taxon>
        <taxon>Eucoccidiorida</taxon>
        <taxon>Eimeriorina</taxon>
        <taxon>Eimeriidae</taxon>
        <taxon>Cyclospora</taxon>
    </lineage>
</organism>
<evidence type="ECO:0000313" key="1">
    <source>
        <dbReference type="EMBL" id="OEH74063.1"/>
    </source>
</evidence>
<proteinExistence type="predicted"/>
<name>A0A1D3CS98_9EIME</name>
<dbReference type="InParanoid" id="A0A1D3CS98"/>
<accession>A0A1D3CS98</accession>
<keyword evidence="2" id="KW-1185">Reference proteome</keyword>
<sequence length="82" mass="8579">MQGGRACLLEQTPATPQCLTRALESFREEVESRKAAKEKATEGALSYVQGGQTACDLPLSPATGNLLCGCRGRGAVFSGVFS</sequence>
<dbReference type="Proteomes" id="UP000095192">
    <property type="component" value="Unassembled WGS sequence"/>
</dbReference>
<dbReference type="EMBL" id="JROU02002142">
    <property type="protein sequence ID" value="OEH74063.1"/>
    <property type="molecule type" value="Genomic_DNA"/>
</dbReference>
<gene>
    <name evidence="1" type="ORF">cyc_08336</name>
</gene>